<feature type="active site" description="Nucleophile" evidence="6">
    <location>
        <position position="76"/>
    </location>
</feature>
<comment type="subcellular location">
    <subcellularLocation>
        <location evidence="1">Membrane</location>
    </subcellularLocation>
</comment>
<feature type="short sequence motif" description="GXGXXG" evidence="6">
    <location>
        <begin position="47"/>
        <end position="52"/>
    </location>
</feature>
<feature type="short sequence motif" description="DGA/G" evidence="6">
    <location>
        <begin position="222"/>
        <end position="224"/>
    </location>
</feature>
<evidence type="ECO:0000313" key="10">
    <source>
        <dbReference type="Proteomes" id="UP000199371"/>
    </source>
</evidence>
<dbReference type="Gene3D" id="3.10.20.310">
    <property type="entry name" value="membrane protein fhac"/>
    <property type="match status" value="1"/>
</dbReference>
<dbReference type="Gene3D" id="3.40.1090.10">
    <property type="entry name" value="Cytosolic phospholipase A2 catalytic domain"/>
    <property type="match status" value="2"/>
</dbReference>
<evidence type="ECO:0000256" key="7">
    <source>
        <dbReference type="SAM" id="SignalP"/>
    </source>
</evidence>
<evidence type="ECO:0000256" key="2">
    <source>
        <dbReference type="ARBA" id="ARBA00022801"/>
    </source>
</evidence>
<gene>
    <name evidence="9" type="ORF">SAMN05660691_03469</name>
</gene>
<dbReference type="InterPro" id="IPR000184">
    <property type="entry name" value="Bac_surfAg_D15"/>
</dbReference>
<evidence type="ECO:0000256" key="3">
    <source>
        <dbReference type="ARBA" id="ARBA00022963"/>
    </source>
</evidence>
<keyword evidence="4 6" id="KW-0443">Lipid metabolism</keyword>
<organism evidence="9 10">
    <name type="scientific">Rheinheimera pacifica</name>
    <dbReference type="NCBI Taxonomy" id="173990"/>
    <lineage>
        <taxon>Bacteria</taxon>
        <taxon>Pseudomonadati</taxon>
        <taxon>Pseudomonadota</taxon>
        <taxon>Gammaproteobacteria</taxon>
        <taxon>Chromatiales</taxon>
        <taxon>Chromatiaceae</taxon>
        <taxon>Rheinheimera</taxon>
    </lineage>
</organism>
<dbReference type="InterPro" id="IPR002641">
    <property type="entry name" value="PNPLA_dom"/>
</dbReference>
<feature type="active site" description="Proton acceptor" evidence="6">
    <location>
        <position position="222"/>
    </location>
</feature>
<dbReference type="Pfam" id="PF01734">
    <property type="entry name" value="Patatin"/>
    <property type="match status" value="1"/>
</dbReference>
<evidence type="ECO:0000256" key="6">
    <source>
        <dbReference type="PROSITE-ProRule" id="PRU01161"/>
    </source>
</evidence>
<dbReference type="Pfam" id="PF01103">
    <property type="entry name" value="Omp85"/>
    <property type="match status" value="1"/>
</dbReference>
<dbReference type="Gene3D" id="2.40.160.50">
    <property type="entry name" value="membrane protein fhac: a member of the omp85/tpsb transporter family"/>
    <property type="match status" value="1"/>
</dbReference>
<dbReference type="GO" id="GO:0016042">
    <property type="term" value="P:lipid catabolic process"/>
    <property type="evidence" value="ECO:0007669"/>
    <property type="project" value="UniProtKB-UniRule"/>
</dbReference>
<dbReference type="SUPFAM" id="SSF52151">
    <property type="entry name" value="FabD/lysophospholipase-like"/>
    <property type="match status" value="1"/>
</dbReference>
<proteinExistence type="predicted"/>
<keyword evidence="7" id="KW-0732">Signal</keyword>
<keyword evidence="3 6" id="KW-0442">Lipid degradation</keyword>
<dbReference type="Pfam" id="PF07244">
    <property type="entry name" value="POTRA"/>
    <property type="match status" value="1"/>
</dbReference>
<dbReference type="InterPro" id="IPR016035">
    <property type="entry name" value="Acyl_Trfase/lysoPLipase"/>
</dbReference>
<accession>A0A1H6NDW9</accession>
<keyword evidence="2 6" id="KW-0378">Hydrolase</keyword>
<dbReference type="AlphaFoldDB" id="A0A1H6NDW9"/>
<name>A0A1H6NDW9_9GAMM</name>
<protein>
    <submittedName>
        <fullName evidence="9">NTE family protein</fullName>
    </submittedName>
</protein>
<feature type="short sequence motif" description="GXSXG" evidence="6">
    <location>
        <begin position="74"/>
        <end position="78"/>
    </location>
</feature>
<dbReference type="GO" id="GO:0016787">
    <property type="term" value="F:hydrolase activity"/>
    <property type="evidence" value="ECO:0007669"/>
    <property type="project" value="UniProtKB-UniRule"/>
</dbReference>
<feature type="signal peptide" evidence="7">
    <location>
        <begin position="1"/>
        <end position="26"/>
    </location>
</feature>
<dbReference type="PROSITE" id="PS51635">
    <property type="entry name" value="PNPLA"/>
    <property type="match status" value="1"/>
</dbReference>
<dbReference type="InterPro" id="IPR050301">
    <property type="entry name" value="NTE"/>
</dbReference>
<dbReference type="STRING" id="173990.SAMN05660691_03469"/>
<sequence length="758" mass="84346">MKTGLSIQLALLLLIITLHYSPAASATDICQQARQQQRPCVALVLGGGGARGGAHLGVIEQLERQQIPVDLVVGTSIGAFIGGLYASGHSASEIAARLENTPWADGFRDRVYRDEMPLRRKHKSDDLPVNLDLGVSEQGVRLPKGILSGQALAEILHGTFGAFANLKHFDDLPVPFRAVATDLLTQEEVILSDGSLVQAIQASMSLPGVVRPLELNGKLLVDGGVVNNLPISVARQLGVDRIIAVSIDSPLLRREQMESAFSVTEQLTSFLVRAGVQQQMQLLTERDLLLQPDLVNISTLDFGNIAQAVQSGRQSAIRFVQALADFSQPQRVYREWFSRFAKADAAAIKIDHITLQNDSRLSDELLLARLELQPGDFYTERSIRRGLRQMYGLDTFERVTQHLTVDDNGETLLTVRAEEKSWGPGYMNFRLMFEDDFRNNHQYQLAAGYTRSNLSPWGAEWHSELALGSNKYLHTELYWPLADSGFYTEASYHHRRDTQPLQDTQALSAGELKNTENGLLLSAGWNISDHARLQLGWTLRDGKYLLPSLYASQLGSDTVSYQRNGPEVQLIWDTLNSRSFPTRGIRLASNYRFLNDDAMGTEVSSKSSSTELLAAKSWQQHTLRTRWRFDHYNTDEDSFALEQFNLGGFLNLSGYPADSLFGSQIQFGSLVYLYRLTEQKISFFNAPLYLGTSLERGRVRKDLFGASGGADATNWLWAGSVFLGWDTPLGPLYFGVGMAEQGESDYSDAVYLSFGKHY</sequence>
<feature type="chain" id="PRO_5011651113" evidence="7">
    <location>
        <begin position="27"/>
        <end position="758"/>
    </location>
</feature>
<evidence type="ECO:0000256" key="4">
    <source>
        <dbReference type="ARBA" id="ARBA00023098"/>
    </source>
</evidence>
<reference evidence="10" key="1">
    <citation type="submission" date="2016-10" db="EMBL/GenBank/DDBJ databases">
        <authorList>
            <person name="Varghese N."/>
            <person name="Submissions S."/>
        </authorList>
    </citation>
    <scope>NUCLEOTIDE SEQUENCE [LARGE SCALE GENOMIC DNA]</scope>
    <source>
        <strain evidence="10">DSM 17616</strain>
    </source>
</reference>
<feature type="domain" description="PNPLA" evidence="8">
    <location>
        <begin position="43"/>
        <end position="235"/>
    </location>
</feature>
<evidence type="ECO:0000259" key="8">
    <source>
        <dbReference type="PROSITE" id="PS51635"/>
    </source>
</evidence>
<dbReference type="CDD" id="cd07205">
    <property type="entry name" value="Pat_PNPLA6_PNPLA7_NTE1_like"/>
    <property type="match status" value="1"/>
</dbReference>
<keyword evidence="5" id="KW-0472">Membrane</keyword>
<dbReference type="InterPro" id="IPR010827">
    <property type="entry name" value="BamA/TamA_POTRA"/>
</dbReference>
<dbReference type="Proteomes" id="UP000199371">
    <property type="component" value="Unassembled WGS sequence"/>
</dbReference>
<dbReference type="OrthoDB" id="5290098at2"/>
<evidence type="ECO:0000256" key="5">
    <source>
        <dbReference type="ARBA" id="ARBA00023136"/>
    </source>
</evidence>
<dbReference type="PANTHER" id="PTHR14226:SF29">
    <property type="entry name" value="NEUROPATHY TARGET ESTERASE SWS"/>
    <property type="match status" value="1"/>
</dbReference>
<evidence type="ECO:0000313" key="9">
    <source>
        <dbReference type="EMBL" id="SEI08592.1"/>
    </source>
</evidence>
<dbReference type="EMBL" id="FNXF01000017">
    <property type="protein sequence ID" value="SEI08592.1"/>
    <property type="molecule type" value="Genomic_DNA"/>
</dbReference>
<dbReference type="RefSeq" id="WP_092796032.1">
    <property type="nucleotide sequence ID" value="NZ_FNXF01000017.1"/>
</dbReference>
<keyword evidence="10" id="KW-1185">Reference proteome</keyword>
<dbReference type="PANTHER" id="PTHR14226">
    <property type="entry name" value="NEUROPATHY TARGET ESTERASE/SWISS CHEESE D.MELANOGASTER"/>
    <property type="match status" value="1"/>
</dbReference>
<dbReference type="GO" id="GO:0019867">
    <property type="term" value="C:outer membrane"/>
    <property type="evidence" value="ECO:0007669"/>
    <property type="project" value="InterPro"/>
</dbReference>
<evidence type="ECO:0000256" key="1">
    <source>
        <dbReference type="ARBA" id="ARBA00004370"/>
    </source>
</evidence>